<feature type="signal peptide" evidence="1">
    <location>
        <begin position="1"/>
        <end position="21"/>
    </location>
</feature>
<dbReference type="InterPro" id="IPR051043">
    <property type="entry name" value="Sulfatase_Mod_Factor_Kinase"/>
</dbReference>
<dbReference type="PANTHER" id="PTHR23150">
    <property type="entry name" value="SULFATASE MODIFYING FACTOR 1, 2"/>
    <property type="match status" value="1"/>
</dbReference>
<dbReference type="NCBIfam" id="TIGR02171">
    <property type="entry name" value="Fb_sc_TIGR02171"/>
    <property type="match status" value="1"/>
</dbReference>
<dbReference type="InterPro" id="IPR022277">
    <property type="entry name" value="CHP02171_FIBSS"/>
</dbReference>
<feature type="domain" description="Sulfatase-modifying factor enzyme-like" evidence="2">
    <location>
        <begin position="53"/>
        <end position="284"/>
    </location>
</feature>
<evidence type="ECO:0000256" key="1">
    <source>
        <dbReference type="SAM" id="SignalP"/>
    </source>
</evidence>
<protein>
    <recommendedName>
        <fullName evidence="2">Sulfatase-modifying factor enzyme-like domain-containing protein</fullName>
    </recommendedName>
</protein>
<dbReference type="Pfam" id="PF03781">
    <property type="entry name" value="FGE-sulfatase"/>
    <property type="match status" value="1"/>
</dbReference>
<dbReference type="EMBL" id="KF540243">
    <property type="protein sequence ID" value="AIF26712.1"/>
    <property type="molecule type" value="Genomic_DNA"/>
</dbReference>
<evidence type="ECO:0000313" key="3">
    <source>
        <dbReference type="EMBL" id="AIF26712.1"/>
    </source>
</evidence>
<feature type="chain" id="PRO_5005202896" description="Sulfatase-modifying factor enzyme-like domain-containing protein" evidence="1">
    <location>
        <begin position="22"/>
        <end position="932"/>
    </location>
</feature>
<sequence length="932" mass="104388">MMKLWKLLLWCLVWMCACTHSDDYAIRSTRVDLDEDSSHDGLIYVHAKDAYVTLGAKGATAIFNEKPKMGVRFDYDFSLGKHEVTLGEFRKYTSENWGFFADAIGDSLPVTDLTYYDAILYANARSKAEGYDTAYTYTSAQINVDGRCSGMEALVFSPEVDAYRLPTEAEWMLVASQDWDVEKAWTMENAMSRVHNVCSIGENRDGFCDMAGNAMEWMNDWLGFYKDTVVFDYAGGPDGALSGTRVVKGGGFTTPKEYTNFHSRGDTYDVVSNTHSVYVGFRLAFGRIPNAMWLSNDGVSVEDRLIPKISVRAIRSLVGTIRSKLVFRNELTRNLAFVDYSYAPQMAIEIKDTLNCFHPDISPDGSLVAFSTGSEGIDGPSSVYVRQLAVNGDSLVKLDVKNAAIPRWRVTEDGDTVIVYVTNAGDNTSDGNFKSWSTWQVPFSNYHFGTPEKLFDGAYHGGISYDNRLAVSGARRLRARIADSDSSSTVMDASALDTIWYNEEQACNASLAKDSSKRTLFLDFASGTGKEFLGHSYSKHEYILIADSTGNLIHSVAAPNGYTFDHTEWALGGYMTVKSRYQPFIVTSLTTNNGAHEKIALVNLLDSSVTDLIEGTEVWHPSFWVEKGSLIDDERLNELDRDSAAVYYEGVDSKLIASKMNVFWNKCDYLKVIALGSSRMSMGFNSNRISVGASFNMATIPSDMDVSRYFAVNYALNHCKKLKFLVVGIDMDLWGEVPGENISQNLGSVPGLFYDAHHNFWVEEGHELLKKLSGRYIQESSHLRFISQKNGWMEYDDDTRSWREGIALVADSTWSDNSNFIKNAISQLTDIIEKAKEKDVAVLGVIFPQSPYYKKTGAFGRHGMRRSRALKTIETLRDMEKDYSNFYLLDENLMGDHDYPDSLAYDYDHLNSKGAYQITARIDTVLNKIGGK</sequence>
<dbReference type="PANTHER" id="PTHR23150:SF19">
    <property type="entry name" value="FORMYLGLYCINE-GENERATING ENZYME"/>
    <property type="match status" value="1"/>
</dbReference>
<name>A0A0H3UAN9_9BACT</name>
<keyword evidence="1" id="KW-0732">Signal</keyword>
<organism evidence="3">
    <name type="scientific">uncultured bacterium fosmid pJB84D8</name>
    <dbReference type="NCBI Taxonomy" id="1478071"/>
    <lineage>
        <taxon>Bacteria</taxon>
        <taxon>environmental samples</taxon>
    </lineage>
</organism>
<proteinExistence type="predicted"/>
<dbReference type="InterPro" id="IPR016187">
    <property type="entry name" value="CTDL_fold"/>
</dbReference>
<dbReference type="GO" id="GO:0120147">
    <property type="term" value="F:formylglycine-generating oxidase activity"/>
    <property type="evidence" value="ECO:0007669"/>
    <property type="project" value="TreeGrafter"/>
</dbReference>
<dbReference type="PROSITE" id="PS51257">
    <property type="entry name" value="PROKAR_LIPOPROTEIN"/>
    <property type="match status" value="1"/>
</dbReference>
<dbReference type="AlphaFoldDB" id="A0A0H3UAN9"/>
<accession>A0A0H3UAN9</accession>
<dbReference type="InterPro" id="IPR005532">
    <property type="entry name" value="SUMF_dom"/>
</dbReference>
<dbReference type="Gene3D" id="3.90.1580.10">
    <property type="entry name" value="paralog of FGE (formylglycine-generating enzyme)"/>
    <property type="match status" value="1"/>
</dbReference>
<dbReference type="InterPro" id="IPR042095">
    <property type="entry name" value="SUMF_sf"/>
</dbReference>
<dbReference type="SUPFAM" id="SSF56436">
    <property type="entry name" value="C-type lectin-like"/>
    <property type="match status" value="1"/>
</dbReference>
<reference evidence="3" key="1">
    <citation type="submission" date="2013-08" db="EMBL/GenBank/DDBJ databases">
        <title>Comparison of modified E. coli strains.</title>
        <authorList>
            <person name="Juergensen J."/>
            <person name="Bonge A."/>
            <person name="Streit W.R."/>
        </authorList>
    </citation>
    <scope>NUCLEOTIDE SEQUENCE</scope>
</reference>
<evidence type="ECO:0000259" key="2">
    <source>
        <dbReference type="Pfam" id="PF03781"/>
    </source>
</evidence>